<accession>A0AAV4HE33</accession>
<dbReference type="SUPFAM" id="SSF52058">
    <property type="entry name" value="L domain-like"/>
    <property type="match status" value="1"/>
</dbReference>
<reference evidence="10 11" key="1">
    <citation type="journal article" date="2021" name="Elife">
        <title>Chloroplast acquisition without the gene transfer in kleptoplastic sea slugs, Plakobranchus ocellatus.</title>
        <authorList>
            <person name="Maeda T."/>
            <person name="Takahashi S."/>
            <person name="Yoshida T."/>
            <person name="Shimamura S."/>
            <person name="Takaki Y."/>
            <person name="Nagai Y."/>
            <person name="Toyoda A."/>
            <person name="Suzuki Y."/>
            <person name="Arimoto A."/>
            <person name="Ishii H."/>
            <person name="Satoh N."/>
            <person name="Nishiyama T."/>
            <person name="Hasebe M."/>
            <person name="Maruyama T."/>
            <person name="Minagawa J."/>
            <person name="Obokata J."/>
            <person name="Shigenobu S."/>
        </authorList>
    </citation>
    <scope>NUCLEOTIDE SEQUENCE [LARGE SCALE GENOMIC DNA]</scope>
</reference>
<evidence type="ECO:0000256" key="4">
    <source>
        <dbReference type="ARBA" id="ARBA00022614"/>
    </source>
</evidence>
<dbReference type="Proteomes" id="UP000762676">
    <property type="component" value="Unassembled WGS sequence"/>
</dbReference>
<dbReference type="Pfam" id="PF13855">
    <property type="entry name" value="LRR_8"/>
    <property type="match status" value="1"/>
</dbReference>
<dbReference type="GO" id="GO:0005886">
    <property type="term" value="C:plasma membrane"/>
    <property type="evidence" value="ECO:0007669"/>
    <property type="project" value="TreeGrafter"/>
</dbReference>
<evidence type="ECO:0000313" key="11">
    <source>
        <dbReference type="Proteomes" id="UP000762676"/>
    </source>
</evidence>
<comment type="subcellular location">
    <subcellularLocation>
        <location evidence="1">Secreted</location>
    </subcellularLocation>
</comment>
<evidence type="ECO:0000256" key="6">
    <source>
        <dbReference type="ARBA" id="ARBA00022737"/>
    </source>
</evidence>
<evidence type="ECO:0000313" key="10">
    <source>
        <dbReference type="EMBL" id="GFR95085.1"/>
    </source>
</evidence>
<dbReference type="SMART" id="SM00369">
    <property type="entry name" value="LRR_TYP"/>
    <property type="match status" value="4"/>
</dbReference>
<keyword evidence="4" id="KW-0433">Leucine-rich repeat</keyword>
<keyword evidence="7" id="KW-1015">Disulfide bond</keyword>
<keyword evidence="6" id="KW-0677">Repeat</keyword>
<keyword evidence="5" id="KW-0732">Signal</keyword>
<dbReference type="GO" id="GO:0007399">
    <property type="term" value="P:nervous system development"/>
    <property type="evidence" value="ECO:0007669"/>
    <property type="project" value="UniProtKB-ARBA"/>
</dbReference>
<evidence type="ECO:0000256" key="2">
    <source>
        <dbReference type="ARBA" id="ARBA00022473"/>
    </source>
</evidence>
<dbReference type="GO" id="GO:0005576">
    <property type="term" value="C:extracellular region"/>
    <property type="evidence" value="ECO:0007669"/>
    <property type="project" value="UniProtKB-SubCell"/>
</dbReference>
<evidence type="ECO:0000259" key="8">
    <source>
        <dbReference type="SMART" id="SM00013"/>
    </source>
</evidence>
<sequence>MTLVTDNFRARNLTGSTGKVNSTECGERWRINDNKLLCDCHLAWFGRWLRRNPTLALFTECSQPTHLRHQEIAELQDRDFKCDVTFRSRYMDECVEENQCPRQCHCSDGVVDCRQKRLTAVPDRIPQSAVEIRMEENRITKIHARAFADLNNLKRIDLGNNRITYIAPDAFSGLYNLNSLMLYGNKISDLPPGVFSGLRSLQILMLNANKINCVRVDAFKDLSNLSLLSLYNNEIQSLANGTFTPLTKVQTM</sequence>
<protein>
    <submittedName>
        <fullName evidence="10">SLIT homolog 1 protein</fullName>
    </submittedName>
</protein>
<comment type="caution">
    <text evidence="10">The sequence shown here is derived from an EMBL/GenBank/DDBJ whole genome shotgun (WGS) entry which is preliminary data.</text>
</comment>
<feature type="domain" description="LRRCT" evidence="9">
    <location>
        <begin position="34"/>
        <end position="83"/>
    </location>
</feature>
<evidence type="ECO:0000256" key="7">
    <source>
        <dbReference type="ARBA" id="ARBA00023157"/>
    </source>
</evidence>
<dbReference type="EMBL" id="BMAT01012580">
    <property type="protein sequence ID" value="GFR95085.1"/>
    <property type="molecule type" value="Genomic_DNA"/>
</dbReference>
<evidence type="ECO:0000256" key="1">
    <source>
        <dbReference type="ARBA" id="ARBA00004613"/>
    </source>
</evidence>
<keyword evidence="2" id="KW-0217">Developmental protein</keyword>
<dbReference type="Gene3D" id="3.80.10.10">
    <property type="entry name" value="Ribonuclease Inhibitor"/>
    <property type="match status" value="2"/>
</dbReference>
<gene>
    <name evidence="10" type="ORF">ElyMa_006266000</name>
</gene>
<dbReference type="SMART" id="SM00082">
    <property type="entry name" value="LRRCT"/>
    <property type="match status" value="1"/>
</dbReference>
<dbReference type="InterPro" id="IPR000372">
    <property type="entry name" value="LRRNT"/>
</dbReference>
<dbReference type="InterPro" id="IPR050541">
    <property type="entry name" value="LRR_TM_domain-containing"/>
</dbReference>
<evidence type="ECO:0000256" key="3">
    <source>
        <dbReference type="ARBA" id="ARBA00022525"/>
    </source>
</evidence>
<evidence type="ECO:0000256" key="5">
    <source>
        <dbReference type="ARBA" id="ARBA00022729"/>
    </source>
</evidence>
<feature type="domain" description="LRRNT" evidence="8">
    <location>
        <begin position="99"/>
        <end position="131"/>
    </location>
</feature>
<dbReference type="PROSITE" id="PS51450">
    <property type="entry name" value="LRR"/>
    <property type="match status" value="3"/>
</dbReference>
<dbReference type="InterPro" id="IPR001611">
    <property type="entry name" value="Leu-rich_rpt"/>
</dbReference>
<organism evidence="10 11">
    <name type="scientific">Elysia marginata</name>
    <dbReference type="NCBI Taxonomy" id="1093978"/>
    <lineage>
        <taxon>Eukaryota</taxon>
        <taxon>Metazoa</taxon>
        <taxon>Spiralia</taxon>
        <taxon>Lophotrochozoa</taxon>
        <taxon>Mollusca</taxon>
        <taxon>Gastropoda</taxon>
        <taxon>Heterobranchia</taxon>
        <taxon>Euthyneura</taxon>
        <taxon>Panpulmonata</taxon>
        <taxon>Sacoglossa</taxon>
        <taxon>Placobranchoidea</taxon>
        <taxon>Plakobranchidae</taxon>
        <taxon>Elysia</taxon>
    </lineage>
</organism>
<dbReference type="SMART" id="SM00013">
    <property type="entry name" value="LRRNT"/>
    <property type="match status" value="1"/>
</dbReference>
<proteinExistence type="predicted"/>
<dbReference type="FunFam" id="3.80.10.10:FF:000002">
    <property type="entry name" value="Slit guidance ligand 2"/>
    <property type="match status" value="1"/>
</dbReference>
<dbReference type="InterPro" id="IPR000483">
    <property type="entry name" value="Cys-rich_flank_reg_C"/>
</dbReference>
<evidence type="ECO:0000259" key="9">
    <source>
        <dbReference type="SMART" id="SM00082"/>
    </source>
</evidence>
<dbReference type="AlphaFoldDB" id="A0AAV4HE33"/>
<keyword evidence="11" id="KW-1185">Reference proteome</keyword>
<dbReference type="Pfam" id="PF01462">
    <property type="entry name" value="LRRNT"/>
    <property type="match status" value="1"/>
</dbReference>
<dbReference type="PANTHER" id="PTHR24369">
    <property type="entry name" value="ANTIGEN BSP, PUTATIVE-RELATED"/>
    <property type="match status" value="1"/>
</dbReference>
<dbReference type="PANTHER" id="PTHR24369:SF210">
    <property type="entry name" value="CHAOPTIN-RELATED"/>
    <property type="match status" value="1"/>
</dbReference>
<dbReference type="InterPro" id="IPR032675">
    <property type="entry name" value="LRR_dom_sf"/>
</dbReference>
<keyword evidence="3" id="KW-0964">Secreted</keyword>
<dbReference type="InterPro" id="IPR003591">
    <property type="entry name" value="Leu-rich_rpt_typical-subtyp"/>
</dbReference>
<name>A0AAV4HE33_9GAST</name>